<reference evidence="1 2" key="1">
    <citation type="journal article" date="2016" name="Nat. Commun.">
        <title>Thousands of microbial genomes shed light on interconnected biogeochemical processes in an aquifer system.</title>
        <authorList>
            <person name="Anantharaman K."/>
            <person name="Brown C.T."/>
            <person name="Hug L.A."/>
            <person name="Sharon I."/>
            <person name="Castelle C.J."/>
            <person name="Probst A.J."/>
            <person name="Thomas B.C."/>
            <person name="Singh A."/>
            <person name="Wilkins M.J."/>
            <person name="Karaoz U."/>
            <person name="Brodie E.L."/>
            <person name="Williams K.H."/>
            <person name="Hubbard S.S."/>
            <person name="Banfield J.F."/>
        </authorList>
    </citation>
    <scope>NUCLEOTIDE SEQUENCE [LARGE SCALE GENOMIC DNA]</scope>
</reference>
<evidence type="ECO:0000313" key="1">
    <source>
        <dbReference type="EMBL" id="OGG72033.1"/>
    </source>
</evidence>
<organism evidence="1 2">
    <name type="scientific">Candidatus Kaiserbacteria bacterium RIFCSPLOWO2_01_FULL_51_21</name>
    <dbReference type="NCBI Taxonomy" id="1798508"/>
    <lineage>
        <taxon>Bacteria</taxon>
        <taxon>Candidatus Kaiseribacteriota</taxon>
    </lineage>
</organism>
<comment type="caution">
    <text evidence="1">The sequence shown here is derived from an EMBL/GenBank/DDBJ whole genome shotgun (WGS) entry which is preliminary data.</text>
</comment>
<name>A0A1F6EEE8_9BACT</name>
<sequence length="108" mass="11611">MRTSEQKFFEILARYGLSAELETTPVAANRVTLDGHSKVTFYGVGQPISPEVAEAIRAEVFPFIAAEKPDFGAQNDEAIISDEVLPLGGPARQAAGFAAHCALYDRGK</sequence>
<dbReference type="AlphaFoldDB" id="A0A1F6EEE8"/>
<evidence type="ECO:0000313" key="2">
    <source>
        <dbReference type="Proteomes" id="UP000179115"/>
    </source>
</evidence>
<protein>
    <submittedName>
        <fullName evidence="1">Uncharacterized protein</fullName>
    </submittedName>
</protein>
<proteinExistence type="predicted"/>
<dbReference type="Proteomes" id="UP000179115">
    <property type="component" value="Unassembled WGS sequence"/>
</dbReference>
<accession>A0A1F6EEE8</accession>
<dbReference type="EMBL" id="MFLV01000003">
    <property type="protein sequence ID" value="OGG72033.1"/>
    <property type="molecule type" value="Genomic_DNA"/>
</dbReference>
<gene>
    <name evidence="1" type="ORF">A3A35_01045</name>
</gene>